<dbReference type="EC" id="2.7.13.3" evidence="3"/>
<dbReference type="Gene3D" id="3.30.565.10">
    <property type="entry name" value="Histidine kinase-like ATPase, C-terminal domain"/>
    <property type="match status" value="1"/>
</dbReference>
<dbReference type="InterPro" id="IPR036641">
    <property type="entry name" value="HPT_dom_sf"/>
</dbReference>
<feature type="transmembrane region" description="Helical" evidence="9">
    <location>
        <begin position="49"/>
        <end position="69"/>
    </location>
</feature>
<evidence type="ECO:0000256" key="3">
    <source>
        <dbReference type="ARBA" id="ARBA00012438"/>
    </source>
</evidence>
<dbReference type="InterPro" id="IPR004358">
    <property type="entry name" value="Sig_transdc_His_kin-like_C"/>
</dbReference>
<evidence type="ECO:0000256" key="6">
    <source>
        <dbReference type="ARBA" id="ARBA00023012"/>
    </source>
</evidence>
<dbReference type="PROSITE" id="PS50894">
    <property type="entry name" value="HPT"/>
    <property type="match status" value="1"/>
</dbReference>
<evidence type="ECO:0000256" key="8">
    <source>
        <dbReference type="PROSITE-ProRule" id="PRU00110"/>
    </source>
</evidence>
<feature type="modified residue" description="Phosphohistidine" evidence="8">
    <location>
        <position position="466"/>
    </location>
</feature>
<dbReference type="Pfam" id="PF01627">
    <property type="entry name" value="Hpt"/>
    <property type="match status" value="1"/>
</dbReference>
<dbReference type="PRINTS" id="PR00344">
    <property type="entry name" value="BCTRLSENSOR"/>
</dbReference>
<evidence type="ECO:0000256" key="5">
    <source>
        <dbReference type="ARBA" id="ARBA00022989"/>
    </source>
</evidence>
<dbReference type="GO" id="GO:0000155">
    <property type="term" value="F:phosphorelay sensor kinase activity"/>
    <property type="evidence" value="ECO:0007669"/>
    <property type="project" value="UniProtKB-ARBA"/>
</dbReference>
<dbReference type="PANTHER" id="PTHR43395">
    <property type="entry name" value="SENSOR HISTIDINE KINASE CHEA"/>
    <property type="match status" value="1"/>
</dbReference>
<dbReference type="InterPro" id="IPR003594">
    <property type="entry name" value="HATPase_dom"/>
</dbReference>
<keyword evidence="4 9" id="KW-0812">Transmembrane</keyword>
<dbReference type="Gene3D" id="3.30.450.20">
    <property type="entry name" value="PAS domain"/>
    <property type="match status" value="1"/>
</dbReference>
<keyword evidence="5 9" id="KW-1133">Transmembrane helix</keyword>
<dbReference type="InterPro" id="IPR036890">
    <property type="entry name" value="HATPase_C_sf"/>
</dbReference>
<reference evidence="11 12" key="1">
    <citation type="submission" date="2019-04" db="EMBL/GenBank/DDBJ databases">
        <title>Azoarcus nasutitermitis sp. nov. isolated from termite nest.</title>
        <authorList>
            <person name="Lin S.-Y."/>
            <person name="Hameed A."/>
            <person name="Hsu Y.-H."/>
            <person name="Young C.-C."/>
        </authorList>
    </citation>
    <scope>NUCLEOTIDE SEQUENCE [LARGE SCALE GENOMIC DNA]</scope>
    <source>
        <strain evidence="11 12">CC-YHH838</strain>
    </source>
</reference>
<accession>A0A4S4AUZ4</accession>
<evidence type="ECO:0000256" key="9">
    <source>
        <dbReference type="SAM" id="Phobius"/>
    </source>
</evidence>
<dbReference type="InterPro" id="IPR008207">
    <property type="entry name" value="Sig_transdc_His_kin_Hpt_dom"/>
</dbReference>
<keyword evidence="6" id="KW-0902">Two-component regulatory system</keyword>
<evidence type="ECO:0000313" key="12">
    <source>
        <dbReference type="Proteomes" id="UP000308430"/>
    </source>
</evidence>
<evidence type="ECO:0000256" key="2">
    <source>
        <dbReference type="ARBA" id="ARBA00004141"/>
    </source>
</evidence>
<evidence type="ECO:0000256" key="1">
    <source>
        <dbReference type="ARBA" id="ARBA00000085"/>
    </source>
</evidence>
<feature type="domain" description="HPt" evidence="10">
    <location>
        <begin position="416"/>
        <end position="523"/>
    </location>
</feature>
<dbReference type="SUPFAM" id="SSF47226">
    <property type="entry name" value="Histidine-containing phosphotransfer domain, HPT domain"/>
    <property type="match status" value="1"/>
</dbReference>
<dbReference type="Gene3D" id="1.20.120.160">
    <property type="entry name" value="HPT domain"/>
    <property type="match status" value="1"/>
</dbReference>
<dbReference type="Pfam" id="PF13675">
    <property type="entry name" value="PilJ"/>
    <property type="match status" value="1"/>
</dbReference>
<evidence type="ECO:0000256" key="4">
    <source>
        <dbReference type="ARBA" id="ARBA00022692"/>
    </source>
</evidence>
<keyword evidence="8" id="KW-0597">Phosphoprotein</keyword>
<dbReference type="OrthoDB" id="9803176at2"/>
<gene>
    <name evidence="11" type="ORF">E6C76_14610</name>
</gene>
<feature type="transmembrane region" description="Helical" evidence="9">
    <location>
        <begin position="225"/>
        <end position="246"/>
    </location>
</feature>
<dbReference type="PANTHER" id="PTHR43395:SF8">
    <property type="entry name" value="HISTIDINE KINASE"/>
    <property type="match status" value="1"/>
</dbReference>
<comment type="catalytic activity">
    <reaction evidence="1">
        <text>ATP + protein L-histidine = ADP + protein N-phospho-L-histidine.</text>
        <dbReference type="EC" id="2.7.13.3"/>
    </reaction>
</comment>
<comment type="subcellular location">
    <subcellularLocation>
        <location evidence="2">Membrane</location>
        <topology evidence="2">Multi-pass membrane protein</topology>
    </subcellularLocation>
</comment>
<dbReference type="Proteomes" id="UP000308430">
    <property type="component" value="Unassembled WGS sequence"/>
</dbReference>
<dbReference type="GO" id="GO:0016020">
    <property type="term" value="C:membrane"/>
    <property type="evidence" value="ECO:0007669"/>
    <property type="project" value="UniProtKB-SubCell"/>
</dbReference>
<evidence type="ECO:0000259" key="10">
    <source>
        <dbReference type="PROSITE" id="PS50894"/>
    </source>
</evidence>
<keyword evidence="12" id="KW-1185">Reference proteome</keyword>
<comment type="caution">
    <text evidence="11">The sequence shown here is derived from an EMBL/GenBank/DDBJ whole genome shotgun (WGS) entry which is preliminary data.</text>
</comment>
<evidence type="ECO:0000256" key="7">
    <source>
        <dbReference type="ARBA" id="ARBA00023136"/>
    </source>
</evidence>
<sequence>MPVRTFSAICAPPRIGRQGDSTVTVPAHPSHVASPAASGPAPHSFWQRYRVIIVAVTLFIVIDLGVLMLNFYTSFKIAEDAVSVNLSGRQRMLSQRMTKALLTLELERRDGRDTGPAREELRSVVDLFDRTLHGFNTGATVPGGDGNPVYLTAVADDGGRKVVADALARWAPYRLALAPVLEGRASPSQLGIAVAYARNENLRMLELMNDLTSVLEVNATRRADFLRMVQSVGILLALLNFIYILYKFLSSLRRADQATEAVNEENREILDSVREGLFLLHPDFTLGTQISRSVGTLLGRAPRPGDRLPDLLGPLLFEKDLKDARDYMELLFSPHVLENLVHSINPLSCVEVKTLNALGKEERKFLSFSFNRVLDDGRVRHLLVTMQDITARVALEQQIDAERGRARQEFSSLVQALGADTGALRHFVARAETQLLQVNSLLRSLSEQAGTAEVRKTLEKVFRLVHTFKGEAAALHLDLLADMAHNFEDELQQLHNKDRLNGDSLIQLPLQLEGLLEKIAVFKQIPLNPGTSDDPAQTADHALARALQLASRAAADLGKQVHTRLVFEDGALEHPWAQDPELGSLVIQLARNAIAHGIETPAERSAAGKPEAGLLTLTLARRASGELEIHLRDDGRGLQPAAVRQRLLDLGWYPPAELDRLSDLQILGQITKPGFSTAEPGGIHAGRGVGLDAVLQEVVRLGGRLWARSSPGRGSTFGIVLPGESRREPARTPA</sequence>
<dbReference type="Pfam" id="PF02518">
    <property type="entry name" value="HATPase_c"/>
    <property type="match status" value="1"/>
</dbReference>
<dbReference type="EMBL" id="SSOC01000005">
    <property type="protein sequence ID" value="THF63811.1"/>
    <property type="molecule type" value="Genomic_DNA"/>
</dbReference>
<dbReference type="SMART" id="SM00387">
    <property type="entry name" value="HATPase_c"/>
    <property type="match status" value="1"/>
</dbReference>
<dbReference type="InterPro" id="IPR029095">
    <property type="entry name" value="NarX-like_N"/>
</dbReference>
<dbReference type="InterPro" id="IPR051315">
    <property type="entry name" value="Bact_Chemotaxis_CheA"/>
</dbReference>
<proteinExistence type="predicted"/>
<name>A0A4S4AUZ4_9RHOO</name>
<evidence type="ECO:0000313" key="11">
    <source>
        <dbReference type="EMBL" id="THF63811.1"/>
    </source>
</evidence>
<dbReference type="AlphaFoldDB" id="A0A4S4AUZ4"/>
<protein>
    <recommendedName>
        <fullName evidence="3">histidine kinase</fullName>
        <ecNumber evidence="3">2.7.13.3</ecNumber>
    </recommendedName>
</protein>
<organism evidence="11 12">
    <name type="scientific">Pseudothauera nasutitermitis</name>
    <dbReference type="NCBI Taxonomy" id="2565930"/>
    <lineage>
        <taxon>Bacteria</taxon>
        <taxon>Pseudomonadati</taxon>
        <taxon>Pseudomonadota</taxon>
        <taxon>Betaproteobacteria</taxon>
        <taxon>Rhodocyclales</taxon>
        <taxon>Zoogloeaceae</taxon>
        <taxon>Pseudothauera</taxon>
    </lineage>
</organism>
<dbReference type="SUPFAM" id="SSF55874">
    <property type="entry name" value="ATPase domain of HSP90 chaperone/DNA topoisomerase II/histidine kinase"/>
    <property type="match status" value="1"/>
</dbReference>
<keyword evidence="7 9" id="KW-0472">Membrane</keyword>